<gene>
    <name evidence="5" type="ORF">AK830_g138</name>
</gene>
<dbReference type="Proteomes" id="UP000050424">
    <property type="component" value="Unassembled WGS sequence"/>
</dbReference>
<dbReference type="PANTHER" id="PTHR43364:SF15">
    <property type="entry name" value="ARYL-ALCOHOL DEHYDROGENASE AAD16-RELATED"/>
    <property type="match status" value="1"/>
</dbReference>
<evidence type="ECO:0000313" key="6">
    <source>
        <dbReference type="Proteomes" id="UP000050424"/>
    </source>
</evidence>
<dbReference type="OrthoDB" id="1720422at2759"/>
<dbReference type="EMBL" id="LKCW01000001">
    <property type="protein sequence ID" value="KPM46308.1"/>
    <property type="molecule type" value="Genomic_DNA"/>
</dbReference>
<dbReference type="GO" id="GO:0016491">
    <property type="term" value="F:oxidoreductase activity"/>
    <property type="evidence" value="ECO:0007669"/>
    <property type="project" value="UniProtKB-KW"/>
</dbReference>
<evidence type="ECO:0000259" key="4">
    <source>
        <dbReference type="Pfam" id="PF00248"/>
    </source>
</evidence>
<sequence length="367" mass="41618">MNDMTEKQGRGWQDGIRKARTHPTVPPQFGLKVSKIILGCMTFGSSKWDRSPWVLDEEEGLELLKAAYDNGINTWDTADTYSNGKSEEIIGKALKEFQIPRQKVVILTKIFNPVMDDDSRPAGVNDGPLVNQMGLSRKHVFHAVDRCLERLGTDYIVTAFNNPRSDVLQIHRLDRETPPEEIMRALHDVVQSGKVRYLGASSMYAWEFARLQYIARSNGWTEFISMQPFYNLLYREEEREMLPFCRATGVGVIPWSPIARGLLAKPLLKENGEGASLRSRVDKKTNVWFADANMDIVNRVEEISKKKGVGMALISTAWVLQKDCYPILGLSSVKRIVEVVDALKVELTEEECEYLESGYKPRAIQGM</sequence>
<feature type="region of interest" description="Disordered" evidence="3">
    <location>
        <begin position="1"/>
        <end position="24"/>
    </location>
</feature>
<comment type="pathway">
    <text evidence="1">Secondary metabolite biosynthesis.</text>
</comment>
<protein>
    <submittedName>
        <fullName evidence="5">Versiconal hemiacetal acetate reductase</fullName>
    </submittedName>
</protein>
<dbReference type="InterPro" id="IPR036812">
    <property type="entry name" value="NAD(P)_OxRdtase_dom_sf"/>
</dbReference>
<dbReference type="Pfam" id="PF00248">
    <property type="entry name" value="Aldo_ket_red"/>
    <property type="match status" value="1"/>
</dbReference>
<dbReference type="AlphaFoldDB" id="A0A0N8H940"/>
<proteinExistence type="predicted"/>
<evidence type="ECO:0000256" key="1">
    <source>
        <dbReference type="ARBA" id="ARBA00005179"/>
    </source>
</evidence>
<name>A0A0N8H940_9HYPO</name>
<organism evidence="5 6">
    <name type="scientific">Neonectria ditissima</name>
    <dbReference type="NCBI Taxonomy" id="78410"/>
    <lineage>
        <taxon>Eukaryota</taxon>
        <taxon>Fungi</taxon>
        <taxon>Dikarya</taxon>
        <taxon>Ascomycota</taxon>
        <taxon>Pezizomycotina</taxon>
        <taxon>Sordariomycetes</taxon>
        <taxon>Hypocreomycetidae</taxon>
        <taxon>Hypocreales</taxon>
        <taxon>Nectriaceae</taxon>
        <taxon>Neonectria</taxon>
    </lineage>
</organism>
<feature type="domain" description="NADP-dependent oxidoreductase" evidence="4">
    <location>
        <begin position="35"/>
        <end position="357"/>
    </location>
</feature>
<dbReference type="FunFam" id="3.20.20.100:FF:000004">
    <property type="entry name" value="Oxidoreductase, aldo/keto reductase"/>
    <property type="match status" value="1"/>
</dbReference>
<keyword evidence="2" id="KW-0560">Oxidoreductase</keyword>
<dbReference type="InterPro" id="IPR023210">
    <property type="entry name" value="NADP_OxRdtase_dom"/>
</dbReference>
<dbReference type="STRING" id="78410.A0A0N8H940"/>
<comment type="caution">
    <text evidence="5">The sequence shown here is derived from an EMBL/GenBank/DDBJ whole genome shotgun (WGS) entry which is preliminary data.</text>
</comment>
<evidence type="ECO:0000256" key="3">
    <source>
        <dbReference type="SAM" id="MobiDB-lite"/>
    </source>
</evidence>
<dbReference type="Gene3D" id="3.20.20.100">
    <property type="entry name" value="NADP-dependent oxidoreductase domain"/>
    <property type="match status" value="1"/>
</dbReference>
<evidence type="ECO:0000256" key="2">
    <source>
        <dbReference type="ARBA" id="ARBA00023002"/>
    </source>
</evidence>
<dbReference type="InterPro" id="IPR050523">
    <property type="entry name" value="AKR_Detox_Biosynth"/>
</dbReference>
<dbReference type="SUPFAM" id="SSF51430">
    <property type="entry name" value="NAD(P)-linked oxidoreductase"/>
    <property type="match status" value="1"/>
</dbReference>
<accession>A0A0N8H940</accession>
<dbReference type="GO" id="GO:0005829">
    <property type="term" value="C:cytosol"/>
    <property type="evidence" value="ECO:0007669"/>
    <property type="project" value="UniProtKB-ARBA"/>
</dbReference>
<reference evidence="5 6" key="1">
    <citation type="submission" date="2015-09" db="EMBL/GenBank/DDBJ databases">
        <title>Draft genome of a European isolate of the apple canker pathogen Neonectria ditissima.</title>
        <authorList>
            <person name="Gomez-Cortecero A."/>
            <person name="Harrison R.J."/>
            <person name="Armitage A.D."/>
        </authorList>
    </citation>
    <scope>NUCLEOTIDE SEQUENCE [LARGE SCALE GENOMIC DNA]</scope>
    <source>
        <strain evidence="5 6">R09/05</strain>
    </source>
</reference>
<dbReference type="CDD" id="cd19079">
    <property type="entry name" value="AKR_EcYajO-like"/>
    <property type="match status" value="1"/>
</dbReference>
<dbReference type="PANTHER" id="PTHR43364">
    <property type="entry name" value="NADH-SPECIFIC METHYLGLYOXAL REDUCTASE-RELATED"/>
    <property type="match status" value="1"/>
</dbReference>
<evidence type="ECO:0000313" key="5">
    <source>
        <dbReference type="EMBL" id="KPM46308.1"/>
    </source>
</evidence>
<keyword evidence="6" id="KW-1185">Reference proteome</keyword>